<feature type="transmembrane region" description="Helical" evidence="6">
    <location>
        <begin position="58"/>
        <end position="79"/>
    </location>
</feature>
<feature type="transmembrane region" description="Helical" evidence="6">
    <location>
        <begin position="116"/>
        <end position="142"/>
    </location>
</feature>
<feature type="transmembrane region" description="Helical" evidence="6">
    <location>
        <begin position="341"/>
        <end position="361"/>
    </location>
</feature>
<evidence type="ECO:0000259" key="7">
    <source>
        <dbReference type="PROSITE" id="PS50850"/>
    </source>
</evidence>
<dbReference type="FunFam" id="1.20.1250.20:FF:000018">
    <property type="entry name" value="MFS transporter permease"/>
    <property type="match status" value="1"/>
</dbReference>
<feature type="transmembrane region" description="Helical" evidence="6">
    <location>
        <begin position="149"/>
        <end position="171"/>
    </location>
</feature>
<proteinExistence type="predicted"/>
<feature type="transmembrane region" description="Helical" evidence="6">
    <location>
        <begin position="373"/>
        <end position="395"/>
    </location>
</feature>
<evidence type="ECO:0000256" key="6">
    <source>
        <dbReference type="SAM" id="Phobius"/>
    </source>
</evidence>
<feature type="transmembrane region" description="Helical" evidence="6">
    <location>
        <begin position="317"/>
        <end position="335"/>
    </location>
</feature>
<sequence>MTTNTAARAADSLHSQATRKAMLRLIPILCGIYFLSFIDRTNVALAKAHLAADLGISAAAYGLGAGIFFLGYALLEVPSNLIAHRIGPRRWIARIAVTWGALSAGMMFVQGEWSFYALRVLLGIAEAGLFPALMYMVTLWFAPKDRAVAVGWIYTAPALALIIGNPIGIGLMQLDGLAGLHGWQWMFLLEGLPTVVIGCILYFILPDRPTDVKWLTPEESRSLEAHAVIDAHGHAHLFSGDWVSALKRPTTICISLIYFLNQIAFVGLYFFTPSIVSQMHVKSSVLIAILSSSVGFGFFAGVLLLPRIHSRMRNDCAYLGILTTGLVVAALTFISTTNEGAQIALLAAAGFFGGGVLPSYWSIAMKRLHGVQAAAGLAFINTIGLLGGFVGPYLFGLAETASGRSSTGFYVILAAAVLGLVMIPMLARAIRHEEQPVASSDATAELRSAGTRPITKANV</sequence>
<dbReference type="InterPro" id="IPR020846">
    <property type="entry name" value="MFS_dom"/>
</dbReference>
<evidence type="ECO:0000256" key="1">
    <source>
        <dbReference type="ARBA" id="ARBA00004141"/>
    </source>
</evidence>
<dbReference type="EMBL" id="SGXM01000006">
    <property type="protein sequence ID" value="RZT35538.1"/>
    <property type="molecule type" value="Genomic_DNA"/>
</dbReference>
<name>A0A4Q7RRY2_9BURK</name>
<comment type="subcellular location">
    <subcellularLocation>
        <location evidence="1">Membrane</location>
        <topology evidence="1">Multi-pass membrane protein</topology>
    </subcellularLocation>
</comment>
<feature type="transmembrane region" description="Helical" evidence="6">
    <location>
        <begin position="252"/>
        <end position="272"/>
    </location>
</feature>
<dbReference type="Gene3D" id="1.20.1250.20">
    <property type="entry name" value="MFS general substrate transporter like domains"/>
    <property type="match status" value="2"/>
</dbReference>
<dbReference type="SUPFAM" id="SSF103473">
    <property type="entry name" value="MFS general substrate transporter"/>
    <property type="match status" value="1"/>
</dbReference>
<keyword evidence="9" id="KW-1185">Reference proteome</keyword>
<dbReference type="CDD" id="cd17319">
    <property type="entry name" value="MFS_ExuT_GudP_like"/>
    <property type="match status" value="1"/>
</dbReference>
<evidence type="ECO:0000313" key="8">
    <source>
        <dbReference type="EMBL" id="RZT35538.1"/>
    </source>
</evidence>
<keyword evidence="4 6" id="KW-1133">Transmembrane helix</keyword>
<dbReference type="RefSeq" id="WP_235844843.1">
    <property type="nucleotide sequence ID" value="NZ_SGXM01000006.1"/>
</dbReference>
<dbReference type="InterPro" id="IPR011701">
    <property type="entry name" value="MFS"/>
</dbReference>
<dbReference type="GO" id="GO:0022857">
    <property type="term" value="F:transmembrane transporter activity"/>
    <property type="evidence" value="ECO:0007669"/>
    <property type="project" value="InterPro"/>
</dbReference>
<organism evidence="8 9">
    <name type="scientific">Cupriavidus agavae</name>
    <dbReference type="NCBI Taxonomy" id="1001822"/>
    <lineage>
        <taxon>Bacteria</taxon>
        <taxon>Pseudomonadati</taxon>
        <taxon>Pseudomonadota</taxon>
        <taxon>Betaproteobacteria</taxon>
        <taxon>Burkholderiales</taxon>
        <taxon>Burkholderiaceae</taxon>
        <taxon>Cupriavidus</taxon>
    </lineage>
</organism>
<dbReference type="PROSITE" id="PS50850">
    <property type="entry name" value="MFS"/>
    <property type="match status" value="1"/>
</dbReference>
<dbReference type="GO" id="GO:0016020">
    <property type="term" value="C:membrane"/>
    <property type="evidence" value="ECO:0007669"/>
    <property type="project" value="UniProtKB-SubCell"/>
</dbReference>
<feature type="domain" description="Major facilitator superfamily (MFS) profile" evidence="7">
    <location>
        <begin position="25"/>
        <end position="431"/>
    </location>
</feature>
<evidence type="ECO:0000256" key="2">
    <source>
        <dbReference type="ARBA" id="ARBA00022448"/>
    </source>
</evidence>
<feature type="transmembrane region" description="Helical" evidence="6">
    <location>
        <begin position="91"/>
        <end position="110"/>
    </location>
</feature>
<accession>A0A4Q7RRY2</accession>
<protein>
    <submittedName>
        <fullName evidence="8">Sugar phosphate permease</fullName>
    </submittedName>
</protein>
<feature type="transmembrane region" description="Helical" evidence="6">
    <location>
        <begin position="407"/>
        <end position="427"/>
    </location>
</feature>
<evidence type="ECO:0000313" key="9">
    <source>
        <dbReference type="Proteomes" id="UP000291078"/>
    </source>
</evidence>
<keyword evidence="3 6" id="KW-0812">Transmembrane</keyword>
<comment type="caution">
    <text evidence="8">The sequence shown here is derived from an EMBL/GenBank/DDBJ whole genome shotgun (WGS) entry which is preliminary data.</text>
</comment>
<feature type="transmembrane region" description="Helical" evidence="6">
    <location>
        <begin position="21"/>
        <end position="38"/>
    </location>
</feature>
<dbReference type="Proteomes" id="UP000291078">
    <property type="component" value="Unassembled WGS sequence"/>
</dbReference>
<keyword evidence="5 6" id="KW-0472">Membrane</keyword>
<evidence type="ECO:0000256" key="3">
    <source>
        <dbReference type="ARBA" id="ARBA00022692"/>
    </source>
</evidence>
<evidence type="ECO:0000256" key="5">
    <source>
        <dbReference type="ARBA" id="ARBA00023136"/>
    </source>
</evidence>
<dbReference type="InterPro" id="IPR036259">
    <property type="entry name" value="MFS_trans_sf"/>
</dbReference>
<dbReference type="PANTHER" id="PTHR43791:SF36">
    <property type="entry name" value="TRANSPORTER, PUTATIVE (AFU_ORTHOLOGUE AFUA_6G08340)-RELATED"/>
    <property type="match status" value="1"/>
</dbReference>
<gene>
    <name evidence="8" type="ORF">EV147_3997</name>
</gene>
<dbReference type="Pfam" id="PF07690">
    <property type="entry name" value="MFS_1"/>
    <property type="match status" value="1"/>
</dbReference>
<dbReference type="AlphaFoldDB" id="A0A4Q7RRY2"/>
<feature type="transmembrane region" description="Helical" evidence="6">
    <location>
        <begin position="183"/>
        <end position="205"/>
    </location>
</feature>
<feature type="transmembrane region" description="Helical" evidence="6">
    <location>
        <begin position="284"/>
        <end position="305"/>
    </location>
</feature>
<keyword evidence="2" id="KW-0813">Transport</keyword>
<dbReference type="PANTHER" id="PTHR43791">
    <property type="entry name" value="PERMEASE-RELATED"/>
    <property type="match status" value="1"/>
</dbReference>
<evidence type="ECO:0000256" key="4">
    <source>
        <dbReference type="ARBA" id="ARBA00022989"/>
    </source>
</evidence>
<reference evidence="8 9" key="1">
    <citation type="journal article" date="2015" name="Stand. Genomic Sci.">
        <title>Genomic Encyclopedia of Bacterial and Archaeal Type Strains, Phase III: the genomes of soil and plant-associated and newly described type strains.</title>
        <authorList>
            <person name="Whitman W.B."/>
            <person name="Woyke T."/>
            <person name="Klenk H.P."/>
            <person name="Zhou Y."/>
            <person name="Lilburn T.G."/>
            <person name="Beck B.J."/>
            <person name="De Vos P."/>
            <person name="Vandamme P."/>
            <person name="Eisen J.A."/>
            <person name="Garrity G."/>
            <person name="Hugenholtz P."/>
            <person name="Kyrpides N.C."/>
        </authorList>
    </citation>
    <scope>NUCLEOTIDE SEQUENCE [LARGE SCALE GENOMIC DNA]</scope>
    <source>
        <strain evidence="8 9">ASC-9842</strain>
    </source>
</reference>